<protein>
    <submittedName>
        <fullName evidence="5">Biotin-dependent carboxyltransferase family protein</fullName>
    </submittedName>
</protein>
<evidence type="ECO:0000313" key="5">
    <source>
        <dbReference type="EMBL" id="MDY7218253.1"/>
    </source>
</evidence>
<evidence type="ECO:0000256" key="3">
    <source>
        <dbReference type="ARBA" id="ARBA00022840"/>
    </source>
</evidence>
<dbReference type="Gene3D" id="2.40.100.10">
    <property type="entry name" value="Cyclophilin-like"/>
    <property type="match status" value="1"/>
</dbReference>
<evidence type="ECO:0000259" key="4">
    <source>
        <dbReference type="SMART" id="SM00797"/>
    </source>
</evidence>
<sequence length="315" mass="34077">MHLINAFKVLQPGPFTTLQDAGRFGVRHLGISQGGAIDLYSWAWANYLVGNAWGAAALEITFGGLKLQACHDLYLALSGAELGAEIDGHSVEPWTTVCIHRGQILSFNQPRNGLRAYLAIAGGFQGKPLLGSLATVYREQLGGPQGDGQPLAAGDHLQAQAVYSSTQPQAAKIPSIERPDYSQPVMLDCIIGAQADAFSATSLFNFFNHKWTIDNHSDRMGIRLNGPLLSCSISNLISEGLTLGAIQVPPNGQPIILMNDRQTIGGYPRLGNITPLSCARLAQCLPGQHINFRAIPLETAFRQHLRFLRQFGQVK</sequence>
<dbReference type="SMART" id="SM00797">
    <property type="entry name" value="AHS2"/>
    <property type="match status" value="1"/>
</dbReference>
<dbReference type="PANTHER" id="PTHR43309:SF4">
    <property type="entry name" value="CARBOXYLTRANSFERASE DOMAIN-CONTAINING PROTEIN"/>
    <property type="match status" value="1"/>
</dbReference>
<dbReference type="InterPro" id="IPR003778">
    <property type="entry name" value="CT_A_B"/>
</dbReference>
<feature type="domain" description="Carboxyltransferase" evidence="4">
    <location>
        <begin position="28"/>
        <end position="311"/>
    </location>
</feature>
<evidence type="ECO:0000313" key="6">
    <source>
        <dbReference type="Proteomes" id="UP001294570"/>
    </source>
</evidence>
<keyword evidence="2" id="KW-0378">Hydrolase</keyword>
<dbReference type="PANTHER" id="PTHR43309">
    <property type="entry name" value="5-OXOPROLINASE SUBUNIT C"/>
    <property type="match status" value="1"/>
</dbReference>
<organism evidence="5 6">
    <name type="scientific">Denitrificimonas halotolerans</name>
    <dbReference type="NCBI Taxonomy" id="3098930"/>
    <lineage>
        <taxon>Bacteria</taxon>
        <taxon>Pseudomonadati</taxon>
        <taxon>Pseudomonadota</taxon>
        <taxon>Gammaproteobacteria</taxon>
        <taxon>Pseudomonadales</taxon>
        <taxon>Pseudomonadaceae</taxon>
        <taxon>Denitrificimonas</taxon>
    </lineage>
</organism>
<gene>
    <name evidence="5" type="ORF">TOI97_01470</name>
</gene>
<dbReference type="Pfam" id="PF02626">
    <property type="entry name" value="CT_A_B"/>
    <property type="match status" value="1"/>
</dbReference>
<dbReference type="InterPro" id="IPR052708">
    <property type="entry name" value="PxpC"/>
</dbReference>
<evidence type="ECO:0000256" key="1">
    <source>
        <dbReference type="ARBA" id="ARBA00022741"/>
    </source>
</evidence>
<proteinExistence type="predicted"/>
<accession>A0ABU5GMS2</accession>
<dbReference type="SUPFAM" id="SSF50891">
    <property type="entry name" value="Cyclophilin-like"/>
    <property type="match status" value="1"/>
</dbReference>
<dbReference type="NCBIfam" id="TIGR00724">
    <property type="entry name" value="urea_amlyse_rel"/>
    <property type="match status" value="1"/>
</dbReference>
<comment type="caution">
    <text evidence="5">The sequence shown here is derived from an EMBL/GenBank/DDBJ whole genome shotgun (WGS) entry which is preliminary data.</text>
</comment>
<dbReference type="InterPro" id="IPR029000">
    <property type="entry name" value="Cyclophilin-like_dom_sf"/>
</dbReference>
<keyword evidence="6" id="KW-1185">Reference proteome</keyword>
<reference evidence="5 6" key="1">
    <citation type="submission" date="2023-12" db="EMBL/GenBank/DDBJ databases">
        <title>Denitrificimonas halotolerans sp. nov.,a novel species isolated from landfill leachate.</title>
        <authorList>
            <person name="Wang S."/>
        </authorList>
    </citation>
    <scope>NUCLEOTIDE SEQUENCE [LARGE SCALE GENOMIC DNA]</scope>
    <source>
        <strain evidence="5 6">JX-1</strain>
    </source>
</reference>
<keyword evidence="1" id="KW-0547">Nucleotide-binding</keyword>
<dbReference type="Proteomes" id="UP001294570">
    <property type="component" value="Unassembled WGS sequence"/>
</dbReference>
<keyword evidence="3" id="KW-0067">ATP-binding</keyword>
<name>A0ABU5GMS2_9GAMM</name>
<dbReference type="EMBL" id="JAXIVU010000001">
    <property type="protein sequence ID" value="MDY7218253.1"/>
    <property type="molecule type" value="Genomic_DNA"/>
</dbReference>
<evidence type="ECO:0000256" key="2">
    <source>
        <dbReference type="ARBA" id="ARBA00022801"/>
    </source>
</evidence>